<dbReference type="PROSITE" id="PS00092">
    <property type="entry name" value="N6_MTASE"/>
    <property type="match status" value="1"/>
</dbReference>
<dbReference type="GO" id="GO:0032259">
    <property type="term" value="P:methylation"/>
    <property type="evidence" value="ECO:0007669"/>
    <property type="project" value="InterPro"/>
</dbReference>
<name>A0A0N7F4M0_9PSEU</name>
<protein>
    <recommendedName>
        <fullName evidence="1">Methyltransferase small domain-containing protein</fullName>
    </recommendedName>
</protein>
<gene>
    <name evidence="2" type="ORF">AOZ06_37440</name>
</gene>
<dbReference type="EMBL" id="CP012752">
    <property type="protein sequence ID" value="ALG11807.1"/>
    <property type="molecule type" value="Genomic_DNA"/>
</dbReference>
<dbReference type="Proteomes" id="UP000063699">
    <property type="component" value="Chromosome"/>
</dbReference>
<dbReference type="GO" id="GO:0003676">
    <property type="term" value="F:nucleic acid binding"/>
    <property type="evidence" value="ECO:0007669"/>
    <property type="project" value="InterPro"/>
</dbReference>
<dbReference type="KEGG" id="kphy:AOZ06_37440"/>
<dbReference type="InterPro" id="IPR050320">
    <property type="entry name" value="N5-glutamine_MTase"/>
</dbReference>
<organism evidence="2 3">
    <name type="scientific">Kibdelosporangium phytohabitans</name>
    <dbReference type="NCBI Taxonomy" id="860235"/>
    <lineage>
        <taxon>Bacteria</taxon>
        <taxon>Bacillati</taxon>
        <taxon>Actinomycetota</taxon>
        <taxon>Actinomycetes</taxon>
        <taxon>Pseudonocardiales</taxon>
        <taxon>Pseudonocardiaceae</taxon>
        <taxon>Kibdelosporangium</taxon>
    </lineage>
</organism>
<dbReference type="PANTHER" id="PTHR18895">
    <property type="entry name" value="HEMK METHYLTRANSFERASE"/>
    <property type="match status" value="1"/>
</dbReference>
<dbReference type="InterPro" id="IPR007848">
    <property type="entry name" value="Small_mtfrase_dom"/>
</dbReference>
<dbReference type="Pfam" id="PF05175">
    <property type="entry name" value="MTS"/>
    <property type="match status" value="1"/>
</dbReference>
<dbReference type="GO" id="GO:0036009">
    <property type="term" value="F:protein-glutamine N-methyltransferase activity"/>
    <property type="evidence" value="ECO:0007669"/>
    <property type="project" value="TreeGrafter"/>
</dbReference>
<feature type="domain" description="Methyltransferase small" evidence="1">
    <location>
        <begin position="43"/>
        <end position="185"/>
    </location>
</feature>
<dbReference type="InterPro" id="IPR029063">
    <property type="entry name" value="SAM-dependent_MTases_sf"/>
</dbReference>
<dbReference type="PANTHER" id="PTHR18895:SF74">
    <property type="entry name" value="MTRF1L RELEASE FACTOR GLUTAMINE METHYLTRANSFERASE"/>
    <property type="match status" value="1"/>
</dbReference>
<dbReference type="InterPro" id="IPR002052">
    <property type="entry name" value="DNA_methylase_N6_adenine_CS"/>
</dbReference>
<proteinExistence type="predicted"/>
<dbReference type="CDD" id="cd02440">
    <property type="entry name" value="AdoMet_MTases"/>
    <property type="match status" value="1"/>
</dbReference>
<dbReference type="SUPFAM" id="SSF53335">
    <property type="entry name" value="S-adenosyl-L-methionine-dependent methyltransferases"/>
    <property type="match status" value="1"/>
</dbReference>
<evidence type="ECO:0000313" key="2">
    <source>
        <dbReference type="EMBL" id="ALG11807.1"/>
    </source>
</evidence>
<keyword evidence="3" id="KW-1185">Reference proteome</keyword>
<accession>A0A0N7F4M0</accession>
<evidence type="ECO:0000313" key="3">
    <source>
        <dbReference type="Proteomes" id="UP000063699"/>
    </source>
</evidence>
<evidence type="ECO:0000259" key="1">
    <source>
        <dbReference type="Pfam" id="PF05175"/>
    </source>
</evidence>
<dbReference type="STRING" id="860235.AOZ06_37440"/>
<sequence length="248" mass="27048">MQACTLAFGPSHGRMPLTDIMGALGAHRWRVRGVHVPALGVKIHPHYGVFAPTRHEYVDLVASVPWPRPGKVFEIGTGTGVLAVLLAQRGASDVVAVDIEPRAVECARDNVDRLGLSASVRVVRQDLFPDGTADLIVCNPPWLPSPVSSSLDTAVYDPGSRMLRGFLRGLPEHLSPGGEAWLVVSDLAERLGLRAPTRTLITDAGLVVRDRLDIRPRHKARKDDPLAEYRSAEVTSLWRITRSDKAEV</sequence>
<reference evidence="2 3" key="1">
    <citation type="submission" date="2015-07" db="EMBL/GenBank/DDBJ databases">
        <title>Genome sequencing of Kibdelosporangium phytohabitans.</title>
        <authorList>
            <person name="Qin S."/>
            <person name="Xing K."/>
        </authorList>
    </citation>
    <scope>NUCLEOTIDE SEQUENCE [LARGE SCALE GENOMIC DNA]</scope>
    <source>
        <strain evidence="2 3">KLBMP1111</strain>
    </source>
</reference>
<dbReference type="AlphaFoldDB" id="A0A0N7F4M0"/>
<dbReference type="Gene3D" id="3.40.50.150">
    <property type="entry name" value="Vaccinia Virus protein VP39"/>
    <property type="match status" value="1"/>
</dbReference>